<dbReference type="CDD" id="cd01392">
    <property type="entry name" value="HTH_LacI"/>
    <property type="match status" value="1"/>
</dbReference>
<name>A0A272ETE5_9RHOO</name>
<evidence type="ECO:0000313" key="5">
    <source>
        <dbReference type="EMBL" id="KAF7599373.1"/>
    </source>
</evidence>
<dbReference type="Pfam" id="PF13377">
    <property type="entry name" value="Peripla_BP_3"/>
    <property type="match status" value="1"/>
</dbReference>
<proteinExistence type="predicted"/>
<dbReference type="SUPFAM" id="SSF53822">
    <property type="entry name" value="Periplasmic binding protein-like I"/>
    <property type="match status" value="1"/>
</dbReference>
<evidence type="ECO:0000313" key="8">
    <source>
        <dbReference type="Proteomes" id="UP000623509"/>
    </source>
</evidence>
<evidence type="ECO:0000256" key="2">
    <source>
        <dbReference type="ARBA" id="ARBA00023125"/>
    </source>
</evidence>
<feature type="domain" description="HTH lacI-type" evidence="4">
    <location>
        <begin position="11"/>
        <end position="65"/>
    </location>
</feature>
<dbReference type="GO" id="GO:0000976">
    <property type="term" value="F:transcription cis-regulatory region binding"/>
    <property type="evidence" value="ECO:0007669"/>
    <property type="project" value="TreeGrafter"/>
</dbReference>
<dbReference type="PANTHER" id="PTHR30146">
    <property type="entry name" value="LACI-RELATED TRANSCRIPTIONAL REPRESSOR"/>
    <property type="match status" value="1"/>
</dbReference>
<evidence type="ECO:0000313" key="7">
    <source>
        <dbReference type="Proteomes" id="UP000216107"/>
    </source>
</evidence>
<dbReference type="AlphaFoldDB" id="A0A272ETE5"/>
<dbReference type="GO" id="GO:0003700">
    <property type="term" value="F:DNA-binding transcription factor activity"/>
    <property type="evidence" value="ECO:0007669"/>
    <property type="project" value="TreeGrafter"/>
</dbReference>
<evidence type="ECO:0000313" key="6">
    <source>
        <dbReference type="EMBL" id="PAS93383.1"/>
    </source>
</evidence>
<dbReference type="CDD" id="cd06278">
    <property type="entry name" value="PBP1_LacI-like"/>
    <property type="match status" value="1"/>
</dbReference>
<dbReference type="Gene3D" id="3.40.50.2300">
    <property type="match status" value="2"/>
</dbReference>
<dbReference type="RefSeq" id="WP_095524443.1">
    <property type="nucleotide sequence ID" value="NZ_MDUX01000022.1"/>
</dbReference>
<keyword evidence="1" id="KW-0805">Transcription regulation</keyword>
<sequence length="331" mass="34902">MNDRHTPPRYASAAEVARLAGVSRSAVSRAFTPGASISETTRKRVMQAAQALGYQVNDLARALLNQHSRLVGLVVTDPAAGFRAHLVAALTQALVRRGSVPVVINTGRTEAEMLAAHQALAGYRAEATVLLSGSPPASFLDLARRTGQKLVVVGRSEPGAAHVLTDNQAAAREAAQHFIGLGCLRLGLAGSASGTPNIVEREQAFLAHAHALGAEVWLARGADADYAGGQRAAQALLAQCPALQGVFCVNDLIACGLMDELRMQGLRVPQDVAVIGFDDIPEAAWASYRLTTFRQDPALLAAEIVRLLDTAHGTGPRAIRLRAPLILRESA</sequence>
<dbReference type="Gene3D" id="1.10.260.40">
    <property type="entry name" value="lambda repressor-like DNA-binding domains"/>
    <property type="match status" value="1"/>
</dbReference>
<dbReference type="PANTHER" id="PTHR30146:SF153">
    <property type="entry name" value="LACTOSE OPERON REPRESSOR"/>
    <property type="match status" value="1"/>
</dbReference>
<dbReference type="SMART" id="SM00354">
    <property type="entry name" value="HTH_LACI"/>
    <property type="match status" value="1"/>
</dbReference>
<accession>A0A272ETE5</accession>
<keyword evidence="3" id="KW-0804">Transcription</keyword>
<gene>
    <name evidence="5" type="ORF">BGI27_08410</name>
    <name evidence="6" type="ORF">CGU29_08060</name>
</gene>
<dbReference type="SUPFAM" id="SSF47413">
    <property type="entry name" value="lambda repressor-like DNA-binding domains"/>
    <property type="match status" value="1"/>
</dbReference>
<dbReference type="InterPro" id="IPR028082">
    <property type="entry name" value="Peripla_BP_I"/>
</dbReference>
<dbReference type="InterPro" id="IPR046335">
    <property type="entry name" value="LacI/GalR-like_sensor"/>
</dbReference>
<keyword evidence="8" id="KW-1185">Reference proteome</keyword>
<reference evidence="5 8" key="1">
    <citation type="submission" date="2016-08" db="EMBL/GenBank/DDBJ databases">
        <title>Candidatus Dactylopiibacterium carminicum genome sequence.</title>
        <authorList>
            <person name="Ramirez-Puebla S.T."/>
            <person name="Ormeno-Orrillo E."/>
            <person name="Vera-Ponce De Leon A."/>
            <person name="Luis L."/>
            <person name="Sanchez-Flores A."/>
            <person name="Monica R."/>
            <person name="Martinez-Romero E."/>
        </authorList>
    </citation>
    <scope>NUCLEOTIDE SEQUENCE [LARGE SCALE GENOMIC DNA]</scope>
    <source>
        <strain evidence="5">END1</strain>
    </source>
</reference>
<evidence type="ECO:0000256" key="1">
    <source>
        <dbReference type="ARBA" id="ARBA00023015"/>
    </source>
</evidence>
<dbReference type="Pfam" id="PF00356">
    <property type="entry name" value="LacI"/>
    <property type="match status" value="1"/>
</dbReference>
<dbReference type="InterPro" id="IPR000843">
    <property type="entry name" value="HTH_LacI"/>
</dbReference>
<dbReference type="InterPro" id="IPR010982">
    <property type="entry name" value="Lambda_DNA-bd_dom_sf"/>
</dbReference>
<dbReference type="OrthoDB" id="269117at2"/>
<evidence type="ECO:0000259" key="4">
    <source>
        <dbReference type="PROSITE" id="PS50932"/>
    </source>
</evidence>
<comment type="caution">
    <text evidence="6">The sequence shown here is derived from an EMBL/GenBank/DDBJ whole genome shotgun (WGS) entry which is preliminary data.</text>
</comment>
<protein>
    <submittedName>
        <fullName evidence="6">Transcriptional regulator</fullName>
    </submittedName>
</protein>
<dbReference type="Proteomes" id="UP000216107">
    <property type="component" value="Unassembled WGS sequence"/>
</dbReference>
<evidence type="ECO:0000256" key="3">
    <source>
        <dbReference type="ARBA" id="ARBA00023163"/>
    </source>
</evidence>
<dbReference type="EMBL" id="NMRN01000018">
    <property type="protein sequence ID" value="PAS93383.1"/>
    <property type="molecule type" value="Genomic_DNA"/>
</dbReference>
<dbReference type="PROSITE" id="PS50932">
    <property type="entry name" value="HTH_LACI_2"/>
    <property type="match status" value="1"/>
</dbReference>
<dbReference type="Proteomes" id="UP000623509">
    <property type="component" value="Unassembled WGS sequence"/>
</dbReference>
<dbReference type="EMBL" id="MDUX01000022">
    <property type="protein sequence ID" value="KAF7599373.1"/>
    <property type="molecule type" value="Genomic_DNA"/>
</dbReference>
<organism evidence="6 7">
    <name type="scientific">Candidatus Dactylopiibacterium carminicum</name>
    <dbReference type="NCBI Taxonomy" id="857335"/>
    <lineage>
        <taxon>Bacteria</taxon>
        <taxon>Pseudomonadati</taxon>
        <taxon>Pseudomonadota</taxon>
        <taxon>Betaproteobacteria</taxon>
        <taxon>Rhodocyclales</taxon>
        <taxon>Rhodocyclaceae</taxon>
        <taxon>Candidatus Dactylopiibacterium</taxon>
    </lineage>
</organism>
<keyword evidence="2" id="KW-0238">DNA-binding</keyword>
<reference evidence="6 7" key="2">
    <citation type="submission" date="2017-07" db="EMBL/GenBank/DDBJ databases">
        <title>Candidatus Dactylopiibacterium carminicum, a nitrogen-fixing symbiont of the cochineal insect Dactylopius coccus and Dactylopius opuntiae (Hemiptera: Coccoidea: Dactylopiidae).</title>
        <authorList>
            <person name="Vera A."/>
        </authorList>
    </citation>
    <scope>NUCLEOTIDE SEQUENCE [LARGE SCALE GENOMIC DNA]</scope>
    <source>
        <strain evidence="6 7">NFDCM</strain>
    </source>
</reference>